<dbReference type="InterPro" id="IPR001810">
    <property type="entry name" value="F-box_dom"/>
</dbReference>
<dbReference type="CDD" id="cd17039">
    <property type="entry name" value="Ubl_ubiquitin_like"/>
    <property type="match status" value="1"/>
</dbReference>
<organism evidence="4 5">
    <name type="scientific">Mycena chlorophos</name>
    <name type="common">Agaric fungus</name>
    <name type="synonym">Agaricus chlorophos</name>
    <dbReference type="NCBI Taxonomy" id="658473"/>
    <lineage>
        <taxon>Eukaryota</taxon>
        <taxon>Fungi</taxon>
        <taxon>Dikarya</taxon>
        <taxon>Basidiomycota</taxon>
        <taxon>Agaricomycotina</taxon>
        <taxon>Agaricomycetes</taxon>
        <taxon>Agaricomycetidae</taxon>
        <taxon>Agaricales</taxon>
        <taxon>Marasmiineae</taxon>
        <taxon>Mycenaceae</taxon>
        <taxon>Mycena</taxon>
    </lineage>
</organism>
<evidence type="ECO:0000313" key="5">
    <source>
        <dbReference type="Proteomes" id="UP000815677"/>
    </source>
</evidence>
<dbReference type="SMART" id="SM00256">
    <property type="entry name" value="FBOX"/>
    <property type="match status" value="1"/>
</dbReference>
<sequence>MAPPPTIPGLVYLYFEDKTTLVPTKKLLQPYDIVESYIQSHFPDITDRAFAIRVDLDGAKDVAITPEAWHYFVDAQKDESLPIVRAYRIVLEDEEEERDSDDEMCTSESSVSADGHPISTHSNPSPTWTIILKTRAGRTWAISVTPDESVESVKAKLEQLEEAWLVRRQRLLLGNLELSNGRLLRDYAVDDGTVIEVAFKGASATSSNLQPPPGSSQVFVKMQTGKTITLSVSSADTIMQIKTIVEEIEGIPVKQQRLIFHGTQLEDDILAADYGICKDSTVHLVLRLCGGKPIIYLRSPEELDASVQISLVSDWSFSAVYPVVPVSEPEGLRLHQTVAWSICVRPDGTLLDKDSGTDVSYLFWEALTNPPFDQLSPPPSPVVGRVEPFRPASATNAFKNETSVVLSVDAVPGYLDKVLLELGLDVEARTSFITYWLPSFLEHKHILLTFLPQAAYEVAAPLRVTPTPDVVTRVFMVFRGVERDEMGLWVGLEERPVGMWRDVVGVPRDALQHDGSLFRVLEWGGMEVKSLKSRRQVIHCASQRTPVTHLLILGQPSQPATSHPDEPALSAFPSLPPEVWLQILAFLPPSSLSAITLVSHTLRSLALPEFLHTQLFFPFRDTFAFRWRSVSAELAGYEARSLARIELLLRDPGVLRELLVSPYPKGYNRRHRGEHKPIQRVLDALYAALPRFSNLTNLVLILVPPDDGFTEALGQLELVEYLELEIPTTARGPVPVSARRTFVVNRNTSLLGRFAGGALEFSFRFPKQIQQVVAGPTASELVIAALAQCSFPALHTLDIALVSISSTHLVPALLATPNLLSFRLRRTPLDITFTTLNDFPLIPPSAVPHLQTYHGPAPFASAFTARGTRPLTTLRLWSSHSVSAADTRSPVDLPPLLRQLGSVLPSVTQVEIGAVRVPDTLLATLLDPTTFPVLATLCINTHFDVFHPGSLERRVAGGPPDAPLVPLSLSASPAALKVLRLGAQLGSPAADSHGLCDAAREVLAGFPGKYDPTSWRMWVVDRPWCVVEWTRIDEPVTQPSASGDPIPGQEKECIGDRDAALGICMLGTVRVQYSEHYFQGFERGARIAGEKVEEAMARMMCMFSFFFVQLQDLLTVCSASVG</sequence>
<name>A0ABQ0M176_MYCCL</name>
<keyword evidence="5" id="KW-1185">Reference proteome</keyword>
<dbReference type="SUPFAM" id="SSF81383">
    <property type="entry name" value="F-box domain"/>
    <property type="match status" value="1"/>
</dbReference>
<dbReference type="PROSITE" id="PS50053">
    <property type="entry name" value="UBIQUITIN_2"/>
    <property type="match status" value="2"/>
</dbReference>
<dbReference type="Proteomes" id="UP000815677">
    <property type="component" value="Unassembled WGS sequence"/>
</dbReference>
<dbReference type="PROSITE" id="PS50181">
    <property type="entry name" value="FBOX"/>
    <property type="match status" value="1"/>
</dbReference>
<accession>A0ABQ0M176</accession>
<feature type="compositionally biased region" description="Acidic residues" evidence="1">
    <location>
        <begin position="94"/>
        <end position="105"/>
    </location>
</feature>
<dbReference type="InterPro" id="IPR050158">
    <property type="entry name" value="Ubiquitin_ubiquitin-like"/>
</dbReference>
<dbReference type="SUPFAM" id="SSF54236">
    <property type="entry name" value="Ubiquitin-like"/>
    <property type="match status" value="2"/>
</dbReference>
<dbReference type="PROSITE" id="PS00299">
    <property type="entry name" value="UBIQUITIN_1"/>
    <property type="match status" value="1"/>
</dbReference>
<feature type="domain" description="Ubiquitin-like" evidence="2">
    <location>
        <begin position="128"/>
        <end position="204"/>
    </location>
</feature>
<proteinExistence type="predicted"/>
<dbReference type="Pfam" id="PF12937">
    <property type="entry name" value="F-box-like"/>
    <property type="match status" value="1"/>
</dbReference>
<gene>
    <name evidence="4" type="ORF">MCHLO_13668</name>
</gene>
<dbReference type="InterPro" id="IPR036047">
    <property type="entry name" value="F-box-like_dom_sf"/>
</dbReference>
<feature type="domain" description="F-box" evidence="3">
    <location>
        <begin position="569"/>
        <end position="615"/>
    </location>
</feature>
<evidence type="ECO:0000259" key="3">
    <source>
        <dbReference type="PROSITE" id="PS50181"/>
    </source>
</evidence>
<dbReference type="InterPro" id="IPR019956">
    <property type="entry name" value="Ubiquitin_dom"/>
</dbReference>
<evidence type="ECO:0000313" key="4">
    <source>
        <dbReference type="EMBL" id="GAT57088.1"/>
    </source>
</evidence>
<evidence type="ECO:0000259" key="2">
    <source>
        <dbReference type="PROSITE" id="PS50053"/>
    </source>
</evidence>
<dbReference type="PANTHER" id="PTHR10666">
    <property type="entry name" value="UBIQUITIN"/>
    <property type="match status" value="1"/>
</dbReference>
<dbReference type="PRINTS" id="PR00348">
    <property type="entry name" value="UBIQUITIN"/>
</dbReference>
<dbReference type="InterPro" id="IPR029071">
    <property type="entry name" value="Ubiquitin-like_domsf"/>
</dbReference>
<dbReference type="Gene3D" id="3.10.20.90">
    <property type="entry name" value="Phosphatidylinositol 3-kinase Catalytic Subunit, Chain A, domain 1"/>
    <property type="match status" value="2"/>
</dbReference>
<dbReference type="Gene3D" id="1.20.1280.50">
    <property type="match status" value="1"/>
</dbReference>
<dbReference type="SMART" id="SM00213">
    <property type="entry name" value="UBQ"/>
    <property type="match status" value="2"/>
</dbReference>
<evidence type="ECO:0000256" key="1">
    <source>
        <dbReference type="SAM" id="MobiDB-lite"/>
    </source>
</evidence>
<dbReference type="Pfam" id="PF00240">
    <property type="entry name" value="ubiquitin"/>
    <property type="match status" value="2"/>
</dbReference>
<dbReference type="InterPro" id="IPR000626">
    <property type="entry name" value="Ubiquitin-like_dom"/>
</dbReference>
<feature type="domain" description="Ubiquitin-like" evidence="2">
    <location>
        <begin position="216"/>
        <end position="291"/>
    </location>
</feature>
<feature type="region of interest" description="Disordered" evidence="1">
    <location>
        <begin position="94"/>
        <end position="124"/>
    </location>
</feature>
<dbReference type="InterPro" id="IPR019954">
    <property type="entry name" value="Ubiquitin_CS"/>
</dbReference>
<dbReference type="CDD" id="cd09917">
    <property type="entry name" value="F-box_SF"/>
    <property type="match status" value="1"/>
</dbReference>
<reference evidence="4" key="1">
    <citation type="submission" date="2014-09" db="EMBL/GenBank/DDBJ databases">
        <title>Genome sequence of the luminous mushroom Mycena chlorophos for searching fungal bioluminescence genes.</title>
        <authorList>
            <person name="Tanaka Y."/>
            <person name="Kasuga D."/>
            <person name="Oba Y."/>
            <person name="Hase S."/>
            <person name="Sato K."/>
            <person name="Oba Y."/>
            <person name="Sakakibara Y."/>
        </authorList>
    </citation>
    <scope>NUCLEOTIDE SEQUENCE</scope>
</reference>
<dbReference type="EMBL" id="DF849392">
    <property type="protein sequence ID" value="GAT57088.1"/>
    <property type="molecule type" value="Genomic_DNA"/>
</dbReference>
<protein>
    <submittedName>
        <fullName evidence="4">Ubiquitin family protein</fullName>
    </submittedName>
</protein>